<comment type="subcellular location">
    <subcellularLocation>
        <location evidence="1">Nucleus</location>
        <location evidence="1">Nucleolus</location>
    </subcellularLocation>
</comment>
<dbReference type="GO" id="GO:0006270">
    <property type="term" value="P:DNA replication initiation"/>
    <property type="evidence" value="ECO:0007669"/>
    <property type="project" value="TreeGrafter"/>
</dbReference>
<dbReference type="Pfam" id="PF03914">
    <property type="entry name" value="CBF"/>
    <property type="match status" value="1"/>
</dbReference>
<dbReference type="CDD" id="cd23802">
    <property type="entry name" value="UBCc_UBE2Q"/>
    <property type="match status" value="1"/>
</dbReference>
<reference evidence="7 8" key="1">
    <citation type="journal article" date="2024" name="Nat. Commun.">
        <title>Phylogenomics reveals the evolutionary origins of lichenization in chlorophyte algae.</title>
        <authorList>
            <person name="Puginier C."/>
            <person name="Libourel C."/>
            <person name="Otte J."/>
            <person name="Skaloud P."/>
            <person name="Haon M."/>
            <person name="Grisel S."/>
            <person name="Petersen M."/>
            <person name="Berrin J.G."/>
            <person name="Delaux P.M."/>
            <person name="Dal Grande F."/>
            <person name="Keller J."/>
        </authorList>
    </citation>
    <scope>NUCLEOTIDE SEQUENCE [LARGE SCALE GENOMIC DNA]</scope>
    <source>
        <strain evidence="7 8">SAG 2036</strain>
    </source>
</reference>
<dbReference type="PANTHER" id="PTHR14428">
    <property type="entry name" value="NUCLEOLAR COMPLEX PROTEIN 3"/>
    <property type="match status" value="1"/>
</dbReference>
<accession>A0AAW1PEP9</accession>
<comment type="similarity">
    <text evidence="2">Belongs to the CBF/MAK21 family.</text>
</comment>
<dbReference type="InterPro" id="IPR011501">
    <property type="entry name" value="Noc3_N"/>
</dbReference>
<proteinExistence type="inferred from homology"/>
<dbReference type="GO" id="GO:0005730">
    <property type="term" value="C:nucleolus"/>
    <property type="evidence" value="ECO:0007669"/>
    <property type="project" value="UniProtKB-SubCell"/>
</dbReference>
<feature type="compositionally biased region" description="Basic and acidic residues" evidence="5">
    <location>
        <begin position="157"/>
        <end position="169"/>
    </location>
</feature>
<keyword evidence="3" id="KW-0175">Coiled coil</keyword>
<dbReference type="GO" id="GO:0003950">
    <property type="term" value="F:NAD+ poly-ADP-ribosyltransferase activity"/>
    <property type="evidence" value="ECO:0007669"/>
    <property type="project" value="InterPro"/>
</dbReference>
<evidence type="ECO:0000256" key="3">
    <source>
        <dbReference type="ARBA" id="ARBA00023054"/>
    </source>
</evidence>
<dbReference type="InterPro" id="IPR000608">
    <property type="entry name" value="UBC"/>
</dbReference>
<dbReference type="Gene3D" id="3.90.228.10">
    <property type="match status" value="1"/>
</dbReference>
<feature type="region of interest" description="Disordered" evidence="5">
    <location>
        <begin position="1"/>
        <end position="40"/>
    </location>
</feature>
<dbReference type="SMART" id="SM00212">
    <property type="entry name" value="UBCc"/>
    <property type="match status" value="1"/>
</dbReference>
<dbReference type="InterPro" id="IPR005612">
    <property type="entry name" value="CCAAT-binding_factor"/>
</dbReference>
<name>A0AAW1PEP9_9CHLO</name>
<dbReference type="PROSITE" id="PS50127">
    <property type="entry name" value="UBC_2"/>
    <property type="match status" value="1"/>
</dbReference>
<dbReference type="InterPro" id="IPR016135">
    <property type="entry name" value="UBQ-conjugating_enzyme/RWD"/>
</dbReference>
<dbReference type="SUPFAM" id="SSF48371">
    <property type="entry name" value="ARM repeat"/>
    <property type="match status" value="1"/>
</dbReference>
<keyword evidence="4" id="KW-0539">Nucleus</keyword>
<feature type="compositionally biased region" description="Acidic residues" evidence="5">
    <location>
        <begin position="1217"/>
        <end position="1242"/>
    </location>
</feature>
<evidence type="ECO:0000259" key="6">
    <source>
        <dbReference type="PROSITE" id="PS50127"/>
    </source>
</evidence>
<dbReference type="InterPro" id="IPR016903">
    <property type="entry name" value="Nucleolar_cplx-assoc_3"/>
</dbReference>
<dbReference type="EMBL" id="JALJOQ010000025">
    <property type="protein sequence ID" value="KAK9808275.1"/>
    <property type="molecule type" value="Genomic_DNA"/>
</dbReference>
<evidence type="ECO:0000313" key="7">
    <source>
        <dbReference type="EMBL" id="KAK9808275.1"/>
    </source>
</evidence>
<feature type="region of interest" description="Disordered" evidence="5">
    <location>
        <begin position="1192"/>
        <end position="1242"/>
    </location>
</feature>
<evidence type="ECO:0000313" key="8">
    <source>
        <dbReference type="Proteomes" id="UP001465755"/>
    </source>
</evidence>
<feature type="region of interest" description="Disordered" evidence="5">
    <location>
        <begin position="821"/>
        <end position="851"/>
    </location>
</feature>
<protein>
    <recommendedName>
        <fullName evidence="6">UBC core domain-containing protein</fullName>
    </recommendedName>
</protein>
<dbReference type="SUPFAM" id="SSF56399">
    <property type="entry name" value="ADP-ribosylation"/>
    <property type="match status" value="1"/>
</dbReference>
<organism evidence="7 8">
    <name type="scientific">Symbiochloris irregularis</name>
    <dbReference type="NCBI Taxonomy" id="706552"/>
    <lineage>
        <taxon>Eukaryota</taxon>
        <taxon>Viridiplantae</taxon>
        <taxon>Chlorophyta</taxon>
        <taxon>core chlorophytes</taxon>
        <taxon>Trebouxiophyceae</taxon>
        <taxon>Trebouxiales</taxon>
        <taxon>Trebouxiaceae</taxon>
        <taxon>Symbiochloris</taxon>
    </lineage>
</organism>
<evidence type="ECO:0000256" key="2">
    <source>
        <dbReference type="ARBA" id="ARBA00007797"/>
    </source>
</evidence>
<evidence type="ECO:0000256" key="5">
    <source>
        <dbReference type="SAM" id="MobiDB-lite"/>
    </source>
</evidence>
<evidence type="ECO:0000256" key="4">
    <source>
        <dbReference type="ARBA" id="ARBA00023242"/>
    </source>
</evidence>
<gene>
    <name evidence="7" type="ORF">WJX73_006368</name>
</gene>
<feature type="region of interest" description="Disordered" evidence="5">
    <location>
        <begin position="143"/>
        <end position="202"/>
    </location>
</feature>
<sequence length="1433" mass="156178">MAGKTKKRTGEAGPGRKALKRQRQEAEAPQTEVNSDLEVSEDDVDFVDEYVGRLGFLQGANLAEAGGTAVKQKKPAKPTVPAADTAAVAAEDDQDAATYERVPRQRLAETKDKGKAAASLPFKTPEGELLYKSSPSSLLPKIKAQGVTVEQPESSPEPDRDESPKHAAGDVEGNSSEDEGQHFEMELPQPPGMDAAKVTDRERDNIRQQIATAATKLLHAPETHAASLRYLVGLTSSGDDKVARLAMLSLAAVFKDILPGYRIRPPTEKERDMPVSKDVRKLRDHEGLLLSQYQAYLQQLLKAANSKRAASSDKLVHARVGVRCLCSLLASLHHFNYASDLLQAIVPRMAHHDSAIAQECRAAVRRLLISDAAGQITKEAAQLVADLVKVRKCVCDPEVVRVLLALDLSDAELANQHEKPGKQAKGSKITYKSRKRKKRDAPDEVSASFKEAEAKAGQAERAAAQSATLEALLEIFFRVLKHTSASGLLQSGAGSKPMAEALATAKFPLLGPCLEGLERYGHAMSIEYFGDVLQVMQQLLASPRLPLGLRLRTLTTAASLLMGQGSALTVDRRGLYEALLDCLQPTVLQSLGDQVPSDQEAVHDLGSDALATLLLQTCSQMLLEQARTLDVGTVAAFAKRLAGVAIWMRPGPAMGLLTVLDRLLRRSERLRAVLDAEADTGGPPNPSTHSSLGRAHAGHQGLDAATSAARREGLWELGLLTRHSHPHIAAAAAELRKSLSEGEAGSMTVNRYLYAMKTKFPLSNAVEHACSTLSSDFELESEAKFTLSVPTTLLPLDCLDALGIPESQPIKVHWSFSSQTISPQSKPQVDTSYCGHGRTRQLHEQDKPEQATPHDKFLYQIKHIVQAHIERIWPPQSSKAAARIFNDTYEYVLQRLATLSSHCVVCDAVLPSPGPKPVPCGNPTCSFGYDELGLGSGIVELYQYPSVADLLISMALGAIQCPTEQRRAKLFATVPASFVAKPGCKGSDPDLNWDSMRKTLQDLPTVEAMAASPDLRTTISKEAFGLFRWVLSTNRSYLKPLEQDEIFTEMDTPHQFRLMLSSASHAASFAKAKAEKGSFYALHGSGWHNWHSIVRSTLKNYSGTAMQSTGAAHGQGIYLAKASATSFGYAPATSSWAKSRFGHTPRCLALCEVINGASSTPMNSWALVIPDESQVITRYLFVADPTLLGSKRQAPIDLTEDDDQPESMEVDPREGQGEESNEESEYEYEFGDVEGDSDDDMDFAEEAGTKVNSAVGADHGDKQLLAATGASRTLIKEMRSLSKMDTLAEGFEAAPLDDNMLVWQAKLFLNEGSLATELKQYSRLHGQDFMKLRLQFPSDYPISPPFVWLVSPRLEFRTGFVSRGAICTTMLVNTGTSAGWSATYTMDKVLMVIRSNFQDPEANGKIENIQNYREYSEEEARNGFSRAKSLHGW</sequence>
<feature type="compositionally biased region" description="Acidic residues" evidence="5">
    <location>
        <begin position="1198"/>
        <end position="1209"/>
    </location>
</feature>
<feature type="compositionally biased region" description="Polar residues" evidence="5">
    <location>
        <begin position="821"/>
        <end position="831"/>
    </location>
</feature>
<dbReference type="GO" id="GO:0003682">
    <property type="term" value="F:chromatin binding"/>
    <property type="evidence" value="ECO:0007669"/>
    <property type="project" value="TreeGrafter"/>
</dbReference>
<feature type="compositionally biased region" description="Basic and acidic residues" evidence="5">
    <location>
        <begin position="101"/>
        <end position="115"/>
    </location>
</feature>
<dbReference type="Pfam" id="PF00179">
    <property type="entry name" value="UQ_con"/>
    <property type="match status" value="1"/>
</dbReference>
<dbReference type="SUPFAM" id="SSF54495">
    <property type="entry name" value="UBC-like"/>
    <property type="match status" value="1"/>
</dbReference>
<feature type="region of interest" description="Disordered" evidence="5">
    <location>
        <begin position="415"/>
        <end position="449"/>
    </location>
</feature>
<comment type="caution">
    <text evidence="7">The sequence shown here is derived from an EMBL/GenBank/DDBJ whole genome shotgun (WGS) entry which is preliminary data.</text>
</comment>
<dbReference type="PANTHER" id="PTHR14428:SF5">
    <property type="entry name" value="NUCLEOLAR COMPLEX PROTEIN 3 HOMOLOG"/>
    <property type="match status" value="1"/>
</dbReference>
<feature type="region of interest" description="Disordered" evidence="5">
    <location>
        <begin position="675"/>
        <end position="703"/>
    </location>
</feature>
<feature type="compositionally biased region" description="Basic and acidic residues" evidence="5">
    <location>
        <begin position="841"/>
        <end position="851"/>
    </location>
</feature>
<dbReference type="Pfam" id="PF07540">
    <property type="entry name" value="NOC3p"/>
    <property type="match status" value="1"/>
</dbReference>
<dbReference type="Proteomes" id="UP001465755">
    <property type="component" value="Unassembled WGS sequence"/>
</dbReference>
<dbReference type="Pfam" id="PF00644">
    <property type="entry name" value="PARP"/>
    <property type="match status" value="1"/>
</dbReference>
<evidence type="ECO:0000256" key="1">
    <source>
        <dbReference type="ARBA" id="ARBA00004604"/>
    </source>
</evidence>
<dbReference type="Gene3D" id="3.10.110.10">
    <property type="entry name" value="Ubiquitin Conjugating Enzyme"/>
    <property type="match status" value="1"/>
</dbReference>
<dbReference type="InterPro" id="IPR012317">
    <property type="entry name" value="Poly(ADP-ribose)pol_cat_dom"/>
</dbReference>
<dbReference type="InterPro" id="IPR016024">
    <property type="entry name" value="ARM-type_fold"/>
</dbReference>
<feature type="region of interest" description="Disordered" evidence="5">
    <location>
        <begin position="67"/>
        <end position="120"/>
    </location>
</feature>
<feature type="domain" description="UBC core" evidence="6">
    <location>
        <begin position="1269"/>
        <end position="1433"/>
    </location>
</feature>
<keyword evidence="8" id="KW-1185">Reference proteome</keyword>
<feature type="compositionally biased region" description="Low complexity" evidence="5">
    <location>
        <begin position="77"/>
        <end position="89"/>
    </location>
</feature>